<organism evidence="2 3">
    <name type="scientific">Datura stramonium</name>
    <name type="common">Jimsonweed</name>
    <name type="synonym">Common thornapple</name>
    <dbReference type="NCBI Taxonomy" id="4076"/>
    <lineage>
        <taxon>Eukaryota</taxon>
        <taxon>Viridiplantae</taxon>
        <taxon>Streptophyta</taxon>
        <taxon>Embryophyta</taxon>
        <taxon>Tracheophyta</taxon>
        <taxon>Spermatophyta</taxon>
        <taxon>Magnoliopsida</taxon>
        <taxon>eudicotyledons</taxon>
        <taxon>Gunneridae</taxon>
        <taxon>Pentapetalae</taxon>
        <taxon>asterids</taxon>
        <taxon>lamiids</taxon>
        <taxon>Solanales</taxon>
        <taxon>Solanaceae</taxon>
        <taxon>Solanoideae</taxon>
        <taxon>Datureae</taxon>
        <taxon>Datura</taxon>
    </lineage>
</organism>
<keyword evidence="3" id="KW-1185">Reference proteome</keyword>
<evidence type="ECO:0000313" key="3">
    <source>
        <dbReference type="Proteomes" id="UP000823775"/>
    </source>
</evidence>
<sequence>MTPEDRVCFIERSGEYRGWLVLRVWVPDDEEEEQGAGWWLLWCCLVVLFVGCGRGDGDGGSPEWWCDGKESEGDPVVCDAGGGRERRGGRRRRERSMVDGCRFSGVNGGGRRGREEKERSKGRQRFPVVRVVFSGERDGCEGEEVERE</sequence>
<feature type="compositionally biased region" description="Basic and acidic residues" evidence="1">
    <location>
        <begin position="112"/>
        <end position="121"/>
    </location>
</feature>
<comment type="caution">
    <text evidence="2">The sequence shown here is derived from an EMBL/GenBank/DDBJ whole genome shotgun (WGS) entry which is preliminary data.</text>
</comment>
<feature type="region of interest" description="Disordered" evidence="1">
    <location>
        <begin position="69"/>
        <end position="123"/>
    </location>
</feature>
<evidence type="ECO:0000256" key="1">
    <source>
        <dbReference type="SAM" id="MobiDB-lite"/>
    </source>
</evidence>
<gene>
    <name evidence="2" type="ORF">HAX54_048999</name>
</gene>
<proteinExistence type="predicted"/>
<dbReference type="Proteomes" id="UP000823775">
    <property type="component" value="Unassembled WGS sequence"/>
</dbReference>
<protein>
    <submittedName>
        <fullName evidence="2">Uncharacterized protein</fullName>
    </submittedName>
</protein>
<accession>A0ABS8WK06</accession>
<reference evidence="2 3" key="1">
    <citation type="journal article" date="2021" name="BMC Genomics">
        <title>Datura genome reveals duplications of psychoactive alkaloid biosynthetic genes and high mutation rate following tissue culture.</title>
        <authorList>
            <person name="Rajewski A."/>
            <person name="Carter-House D."/>
            <person name="Stajich J."/>
            <person name="Litt A."/>
        </authorList>
    </citation>
    <scope>NUCLEOTIDE SEQUENCE [LARGE SCALE GENOMIC DNA]</scope>
    <source>
        <strain evidence="2">AR-01</strain>
    </source>
</reference>
<name>A0ABS8WK06_DATST</name>
<evidence type="ECO:0000313" key="2">
    <source>
        <dbReference type="EMBL" id="MCE3051156.1"/>
    </source>
</evidence>
<dbReference type="EMBL" id="JACEIK010008208">
    <property type="protein sequence ID" value="MCE3051156.1"/>
    <property type="molecule type" value="Genomic_DNA"/>
</dbReference>